<sequence length="153" mass="17040">MEGKCFSKRRVCRSRDVLKCRRASIPGASSGRGTDSPLNSDLALDKPRPIPSPRQIHPLYGEKAGLLGYCDTVGNTENFPPAPNIVVEGGRIEFVRPSQDGTTISRRNTMSRGSQTFNDQSEKSDPAKVSLFDFETCVILNNRNRKKILFQIR</sequence>
<reference evidence="2 3" key="1">
    <citation type="journal article" date="2024" name="Ann. Entomol. Soc. Am.">
        <title>Genomic analyses of the southern and eastern yellowjacket wasps (Hymenoptera: Vespidae) reveal evolutionary signatures of social life.</title>
        <authorList>
            <person name="Catto M.A."/>
            <person name="Caine P.B."/>
            <person name="Orr S.E."/>
            <person name="Hunt B.G."/>
            <person name="Goodisman M.A.D."/>
        </authorList>
    </citation>
    <scope>NUCLEOTIDE SEQUENCE [LARGE SCALE GENOMIC DNA]</scope>
    <source>
        <strain evidence="2">233</strain>
        <tissue evidence="2">Head and thorax</tissue>
    </source>
</reference>
<dbReference type="Proteomes" id="UP001607302">
    <property type="component" value="Unassembled WGS sequence"/>
</dbReference>
<name>A0ABD2A4I9_VESSQ</name>
<feature type="region of interest" description="Disordered" evidence="1">
    <location>
        <begin position="25"/>
        <end position="55"/>
    </location>
</feature>
<proteinExistence type="predicted"/>
<dbReference type="AlphaFoldDB" id="A0ABD2A4I9"/>
<gene>
    <name evidence="2" type="ORF">V1478_015241</name>
</gene>
<feature type="compositionally biased region" description="Polar residues" evidence="1">
    <location>
        <begin position="101"/>
        <end position="119"/>
    </location>
</feature>
<evidence type="ECO:0000256" key="1">
    <source>
        <dbReference type="SAM" id="MobiDB-lite"/>
    </source>
</evidence>
<evidence type="ECO:0000313" key="2">
    <source>
        <dbReference type="EMBL" id="KAL2715543.1"/>
    </source>
</evidence>
<organism evidence="2 3">
    <name type="scientific">Vespula squamosa</name>
    <name type="common">Southern yellow jacket</name>
    <name type="synonym">Wasp</name>
    <dbReference type="NCBI Taxonomy" id="30214"/>
    <lineage>
        <taxon>Eukaryota</taxon>
        <taxon>Metazoa</taxon>
        <taxon>Ecdysozoa</taxon>
        <taxon>Arthropoda</taxon>
        <taxon>Hexapoda</taxon>
        <taxon>Insecta</taxon>
        <taxon>Pterygota</taxon>
        <taxon>Neoptera</taxon>
        <taxon>Endopterygota</taxon>
        <taxon>Hymenoptera</taxon>
        <taxon>Apocrita</taxon>
        <taxon>Aculeata</taxon>
        <taxon>Vespoidea</taxon>
        <taxon>Vespidae</taxon>
        <taxon>Vespinae</taxon>
        <taxon>Vespula</taxon>
    </lineage>
</organism>
<keyword evidence="3" id="KW-1185">Reference proteome</keyword>
<comment type="caution">
    <text evidence="2">The sequence shown here is derived from an EMBL/GenBank/DDBJ whole genome shotgun (WGS) entry which is preliminary data.</text>
</comment>
<feature type="region of interest" description="Disordered" evidence="1">
    <location>
        <begin position="101"/>
        <end position="125"/>
    </location>
</feature>
<accession>A0ABD2A4I9</accession>
<protein>
    <submittedName>
        <fullName evidence="2">Serine-rich adhesin for platelets-like isoform X2</fullName>
    </submittedName>
</protein>
<evidence type="ECO:0000313" key="3">
    <source>
        <dbReference type="Proteomes" id="UP001607302"/>
    </source>
</evidence>
<dbReference type="EMBL" id="JAUDFV010000155">
    <property type="protein sequence ID" value="KAL2715543.1"/>
    <property type="molecule type" value="Genomic_DNA"/>
</dbReference>